<gene>
    <name evidence="1" type="ORF">EZS28_052262</name>
</gene>
<dbReference type="EMBL" id="SNRW01040421">
    <property type="protein sequence ID" value="KAA6344125.1"/>
    <property type="molecule type" value="Genomic_DNA"/>
</dbReference>
<proteinExistence type="predicted"/>
<protein>
    <submittedName>
        <fullName evidence="1">Uncharacterized protein</fullName>
    </submittedName>
</protein>
<sequence length="227" mass="24902">LGGAIYLDIQIRKEIKYDLTSASYSTGNETQYGKNLFINAANLIIAASIEDASRLKLGALNPETDLYNLIEYDGVYTLAIPLYQAYTAIISDVYHVNNAASSYTIGSEKDNTLCGHYGWPCLTIGYAIDLSGSASEKKVGIITGYTSGINQGNDNNGCGYFEYFCLTIFYAIQQNGSASAKKFMTINEYQLNSFVNVNLEGILIQRYIDAVICSSISDNFIVQINPQ</sequence>
<dbReference type="Proteomes" id="UP000324800">
    <property type="component" value="Unassembled WGS sequence"/>
</dbReference>
<organism evidence="1 2">
    <name type="scientific">Streblomastix strix</name>
    <dbReference type="NCBI Taxonomy" id="222440"/>
    <lineage>
        <taxon>Eukaryota</taxon>
        <taxon>Metamonada</taxon>
        <taxon>Preaxostyla</taxon>
        <taxon>Oxymonadida</taxon>
        <taxon>Streblomastigidae</taxon>
        <taxon>Streblomastix</taxon>
    </lineage>
</organism>
<feature type="non-terminal residue" evidence="1">
    <location>
        <position position="1"/>
    </location>
</feature>
<accession>A0A5J4SFF7</accession>
<dbReference type="AlphaFoldDB" id="A0A5J4SFF7"/>
<name>A0A5J4SFF7_9EUKA</name>
<comment type="caution">
    <text evidence="1">The sequence shown here is derived from an EMBL/GenBank/DDBJ whole genome shotgun (WGS) entry which is preliminary data.</text>
</comment>
<evidence type="ECO:0000313" key="2">
    <source>
        <dbReference type="Proteomes" id="UP000324800"/>
    </source>
</evidence>
<evidence type="ECO:0000313" key="1">
    <source>
        <dbReference type="EMBL" id="KAA6344125.1"/>
    </source>
</evidence>
<reference evidence="1 2" key="1">
    <citation type="submission" date="2019-03" db="EMBL/GenBank/DDBJ databases">
        <title>Single cell metagenomics reveals metabolic interactions within the superorganism composed of flagellate Streblomastix strix and complex community of Bacteroidetes bacteria on its surface.</title>
        <authorList>
            <person name="Treitli S.C."/>
            <person name="Kolisko M."/>
            <person name="Husnik F."/>
            <person name="Keeling P."/>
            <person name="Hampl V."/>
        </authorList>
    </citation>
    <scope>NUCLEOTIDE SEQUENCE [LARGE SCALE GENOMIC DNA]</scope>
    <source>
        <strain evidence="1">ST1C</strain>
    </source>
</reference>